<dbReference type="PROSITE" id="PS50111">
    <property type="entry name" value="CHEMOTAXIS_TRANSDUC_2"/>
    <property type="match status" value="1"/>
</dbReference>
<dbReference type="PRINTS" id="PR00260">
    <property type="entry name" value="CHEMTRNSDUCR"/>
</dbReference>
<keyword evidence="4 10" id="KW-0812">Transmembrane</keyword>
<feature type="transmembrane region" description="Helical" evidence="10">
    <location>
        <begin position="197"/>
        <end position="216"/>
    </location>
</feature>
<evidence type="ECO:0000256" key="1">
    <source>
        <dbReference type="ARBA" id="ARBA00004651"/>
    </source>
</evidence>
<comment type="similarity">
    <text evidence="7">Belongs to the methyl-accepting chemotaxis (MCP) protein family.</text>
</comment>
<keyword evidence="14" id="KW-1185">Reference proteome</keyword>
<evidence type="ECO:0000256" key="2">
    <source>
        <dbReference type="ARBA" id="ARBA00022475"/>
    </source>
</evidence>
<dbReference type="SMART" id="SM01049">
    <property type="entry name" value="Cache_2"/>
    <property type="match status" value="1"/>
</dbReference>
<dbReference type="OrthoDB" id="354287at2"/>
<dbReference type="SMART" id="SM00283">
    <property type="entry name" value="MA"/>
    <property type="match status" value="1"/>
</dbReference>
<dbReference type="FunFam" id="1.10.287.950:FF:000001">
    <property type="entry name" value="Methyl-accepting chemotaxis sensory transducer"/>
    <property type="match status" value="1"/>
</dbReference>
<feature type="domain" description="HAMP" evidence="12">
    <location>
        <begin position="340"/>
        <end position="386"/>
    </location>
</feature>
<keyword evidence="8" id="KW-0807">Transducer</keyword>
<dbReference type="Proteomes" id="UP000186221">
    <property type="component" value="Unassembled WGS sequence"/>
</dbReference>
<sequence>MRFMSSLKIGARIYFIVLASILASAAIAGTMYVLAVDNVYSMREKNLTDVVDLAVSKLDQLNTRVEAGEISLDAAKAEARDFISTLRYDNGNYLFAFDYDAVVVAHGTKPSRVGANQMDLQDPNGVYFYRDMIDVARTNGGGIVMYSTARAGTNGGPDTLIPKMSFSRNFPQWGWVIATGTYIEDLHAVIATLRNSALIVFGVGILLLSLLSVAIARSVTKPIQGLNTRMRAMSDGDIAAPIPFIEKRDEIGEMAASVQSFQHGLQRTAELEEANARARREQEEARLQAEAEREARLAREAAMEREAQEREAQEAAEREHMRELAEAERTAHAEQQKVVVDALGQALKHLSQGDLTSTIATPFYGAYEVIRTDFNAAVASLREALSTVIYNAGAIRSETSQISTASNELSHRTERQAATLEETAAAMNELVASVKEASKNASEANVMSKDARHNATKGSEIATLAVDAMDAIRVSSEEISKISSVIEDIAFQTNLLALNAGVEAARAGETGRGFAVVATEVRALAQRSSEAAGEINDLIEKSGQHVATGVKFVKETGGALSSILASIKDISGRVEDIATSAAEQASTLVEINSAVIDLDQVTQHNAAMFEETNAATHSLRREVDALSDAVSVFNLGTPEAQAARQTAA</sequence>
<dbReference type="Pfam" id="PF00015">
    <property type="entry name" value="MCPsignal"/>
    <property type="match status" value="1"/>
</dbReference>
<dbReference type="Gene3D" id="1.10.287.950">
    <property type="entry name" value="Methyl-accepting chemotaxis protein"/>
    <property type="match status" value="1"/>
</dbReference>
<evidence type="ECO:0000256" key="6">
    <source>
        <dbReference type="ARBA" id="ARBA00023136"/>
    </source>
</evidence>
<dbReference type="InterPro" id="IPR004090">
    <property type="entry name" value="Chemotax_Me-accpt_rcpt"/>
</dbReference>
<evidence type="ECO:0000256" key="5">
    <source>
        <dbReference type="ARBA" id="ARBA00022989"/>
    </source>
</evidence>
<evidence type="ECO:0000259" key="12">
    <source>
        <dbReference type="PROSITE" id="PS50885"/>
    </source>
</evidence>
<dbReference type="Gene3D" id="6.10.340.10">
    <property type="match status" value="1"/>
</dbReference>
<dbReference type="PANTHER" id="PTHR43531:SF11">
    <property type="entry name" value="METHYL-ACCEPTING CHEMOTAXIS PROTEIN 3"/>
    <property type="match status" value="1"/>
</dbReference>
<dbReference type="Pfam" id="PF17200">
    <property type="entry name" value="sCache_2"/>
    <property type="match status" value="1"/>
</dbReference>
<name>A0A1N7NXJ7_9RHOB</name>
<dbReference type="SMART" id="SM00304">
    <property type="entry name" value="HAMP"/>
    <property type="match status" value="2"/>
</dbReference>
<dbReference type="GO" id="GO:0007165">
    <property type="term" value="P:signal transduction"/>
    <property type="evidence" value="ECO:0007669"/>
    <property type="project" value="UniProtKB-KW"/>
</dbReference>
<comment type="subcellular location">
    <subcellularLocation>
        <location evidence="1">Cell membrane</location>
        <topology evidence="1">Multi-pass membrane protein</topology>
    </subcellularLocation>
</comment>
<keyword evidence="6 10" id="KW-0472">Membrane</keyword>
<protein>
    <submittedName>
        <fullName evidence="13">Methyl-accepting chemotaxis sensory transducer with Cache sensor</fullName>
    </submittedName>
</protein>
<keyword evidence="2" id="KW-1003">Cell membrane</keyword>
<dbReference type="InterPro" id="IPR003660">
    <property type="entry name" value="HAMP_dom"/>
</dbReference>
<dbReference type="InterPro" id="IPR033480">
    <property type="entry name" value="sCache_2"/>
</dbReference>
<reference evidence="14" key="1">
    <citation type="submission" date="2017-01" db="EMBL/GenBank/DDBJ databases">
        <authorList>
            <person name="Varghese N."/>
            <person name="Submissions S."/>
        </authorList>
    </citation>
    <scope>NUCLEOTIDE SEQUENCE [LARGE SCALE GENOMIC DNA]</scope>
    <source>
        <strain evidence="14">DSM 19945</strain>
    </source>
</reference>
<dbReference type="GO" id="GO:0006935">
    <property type="term" value="P:chemotaxis"/>
    <property type="evidence" value="ECO:0007669"/>
    <property type="project" value="UniProtKB-KW"/>
</dbReference>
<evidence type="ECO:0000256" key="7">
    <source>
        <dbReference type="ARBA" id="ARBA00029447"/>
    </source>
</evidence>
<dbReference type="SUPFAM" id="SSF58104">
    <property type="entry name" value="Methyl-accepting chemotaxis protein (MCP) signaling domain"/>
    <property type="match status" value="1"/>
</dbReference>
<dbReference type="CDD" id="cd06225">
    <property type="entry name" value="HAMP"/>
    <property type="match status" value="1"/>
</dbReference>
<dbReference type="PANTHER" id="PTHR43531">
    <property type="entry name" value="PROTEIN ICFG"/>
    <property type="match status" value="1"/>
</dbReference>
<keyword evidence="5 10" id="KW-1133">Transmembrane helix</keyword>
<gene>
    <name evidence="13" type="ORF">SAMN05421580_108213</name>
</gene>
<dbReference type="AlphaFoldDB" id="A0A1N7NXJ7"/>
<evidence type="ECO:0000256" key="10">
    <source>
        <dbReference type="SAM" id="Phobius"/>
    </source>
</evidence>
<dbReference type="SUPFAM" id="SSF158472">
    <property type="entry name" value="HAMP domain-like"/>
    <property type="match status" value="1"/>
</dbReference>
<evidence type="ECO:0000313" key="13">
    <source>
        <dbReference type="EMBL" id="SIT03008.1"/>
    </source>
</evidence>
<feature type="domain" description="HAMP" evidence="12">
    <location>
        <begin position="217"/>
        <end position="270"/>
    </location>
</feature>
<dbReference type="InterPro" id="IPR004089">
    <property type="entry name" value="MCPsignal_dom"/>
</dbReference>
<evidence type="ECO:0000313" key="14">
    <source>
        <dbReference type="Proteomes" id="UP000186221"/>
    </source>
</evidence>
<dbReference type="Gene3D" id="3.30.450.20">
    <property type="entry name" value="PAS domain"/>
    <property type="match status" value="1"/>
</dbReference>
<evidence type="ECO:0000256" key="4">
    <source>
        <dbReference type="ARBA" id="ARBA00022692"/>
    </source>
</evidence>
<organism evidence="13 14">
    <name type="scientific">Rhodobacter aestuarii</name>
    <dbReference type="NCBI Taxonomy" id="453582"/>
    <lineage>
        <taxon>Bacteria</taxon>
        <taxon>Pseudomonadati</taxon>
        <taxon>Pseudomonadota</taxon>
        <taxon>Alphaproteobacteria</taxon>
        <taxon>Rhodobacterales</taxon>
        <taxon>Rhodobacter group</taxon>
        <taxon>Rhodobacter</taxon>
    </lineage>
</organism>
<evidence type="ECO:0000259" key="11">
    <source>
        <dbReference type="PROSITE" id="PS50111"/>
    </source>
</evidence>
<dbReference type="STRING" id="453582.SAMN05421580_108213"/>
<feature type="region of interest" description="Disordered" evidence="9">
    <location>
        <begin position="300"/>
        <end position="330"/>
    </location>
</feature>
<dbReference type="EMBL" id="FTOG01000008">
    <property type="protein sequence ID" value="SIT03008.1"/>
    <property type="molecule type" value="Genomic_DNA"/>
</dbReference>
<keyword evidence="3" id="KW-0145">Chemotaxis</keyword>
<dbReference type="InterPro" id="IPR051310">
    <property type="entry name" value="MCP_chemotaxis"/>
</dbReference>
<feature type="transmembrane region" description="Helical" evidence="10">
    <location>
        <begin position="12"/>
        <end position="35"/>
    </location>
</feature>
<evidence type="ECO:0000256" key="3">
    <source>
        <dbReference type="ARBA" id="ARBA00022500"/>
    </source>
</evidence>
<evidence type="ECO:0000256" key="9">
    <source>
        <dbReference type="SAM" id="MobiDB-lite"/>
    </source>
</evidence>
<dbReference type="Pfam" id="PF00672">
    <property type="entry name" value="HAMP"/>
    <property type="match status" value="1"/>
</dbReference>
<dbReference type="GO" id="GO:0005886">
    <property type="term" value="C:plasma membrane"/>
    <property type="evidence" value="ECO:0007669"/>
    <property type="project" value="UniProtKB-SubCell"/>
</dbReference>
<dbReference type="GO" id="GO:0004888">
    <property type="term" value="F:transmembrane signaling receptor activity"/>
    <property type="evidence" value="ECO:0007669"/>
    <property type="project" value="InterPro"/>
</dbReference>
<feature type="domain" description="Methyl-accepting transducer" evidence="11">
    <location>
        <begin position="391"/>
        <end position="620"/>
    </location>
</feature>
<dbReference type="PROSITE" id="PS50885">
    <property type="entry name" value="HAMP"/>
    <property type="match status" value="2"/>
</dbReference>
<accession>A0A1N7NXJ7</accession>
<evidence type="ECO:0000256" key="8">
    <source>
        <dbReference type="PROSITE-ProRule" id="PRU00284"/>
    </source>
</evidence>
<proteinExistence type="inferred from homology"/>